<evidence type="ECO:0000256" key="8">
    <source>
        <dbReference type="ARBA" id="ARBA00022741"/>
    </source>
</evidence>
<dbReference type="InterPro" id="IPR011009">
    <property type="entry name" value="Kinase-like_dom_sf"/>
</dbReference>
<comment type="similarity">
    <text evidence="2">Belongs to the aminoglycoside phosphotransferase family.</text>
</comment>
<comment type="catalytic activity">
    <reaction evidence="14">
        <text>D-maltose + ATP = alpha-maltose 1-phosphate + ADP + H(+)</text>
        <dbReference type="Rhea" id="RHEA:31915"/>
        <dbReference type="ChEBI" id="CHEBI:15378"/>
        <dbReference type="ChEBI" id="CHEBI:17306"/>
        <dbReference type="ChEBI" id="CHEBI:30616"/>
        <dbReference type="ChEBI" id="CHEBI:63576"/>
        <dbReference type="ChEBI" id="CHEBI:456216"/>
        <dbReference type="EC" id="2.7.1.175"/>
    </reaction>
</comment>
<dbReference type="GO" id="GO:0016301">
    <property type="term" value="F:kinase activity"/>
    <property type="evidence" value="ECO:0007669"/>
    <property type="project" value="UniProtKB-KW"/>
</dbReference>
<keyword evidence="8" id="KW-0547">Nucleotide-binding</keyword>
<dbReference type="Gene3D" id="3.90.1200.10">
    <property type="match status" value="1"/>
</dbReference>
<keyword evidence="7" id="KW-0808">Transferase</keyword>
<dbReference type="Pfam" id="PF18085">
    <property type="entry name" value="Mak_N_cap"/>
    <property type="match status" value="1"/>
</dbReference>
<evidence type="ECO:0000256" key="13">
    <source>
        <dbReference type="ARBA" id="ARBA00031251"/>
    </source>
</evidence>
<evidence type="ECO:0000256" key="11">
    <source>
        <dbReference type="ARBA" id="ARBA00023056"/>
    </source>
</evidence>
<protein>
    <recommendedName>
        <fullName evidence="5">Maltokinase</fullName>
        <ecNumber evidence="4">2.7.1.175</ecNumber>
    </recommendedName>
    <alternativeName>
        <fullName evidence="13">Maltose-1-phosphate synthase</fullName>
    </alternativeName>
</protein>
<evidence type="ECO:0000256" key="6">
    <source>
        <dbReference type="ARBA" id="ARBA00022600"/>
    </source>
</evidence>
<dbReference type="OrthoDB" id="3787729at2"/>
<evidence type="ECO:0000259" key="16">
    <source>
        <dbReference type="Pfam" id="PF18085"/>
    </source>
</evidence>
<dbReference type="UniPathway" id="UPA00164"/>
<reference evidence="17 18" key="1">
    <citation type="submission" date="2019-07" db="EMBL/GenBank/DDBJ databases">
        <title>Whole genome shotgun sequence of Cellulomonas soli NBRC 109434.</title>
        <authorList>
            <person name="Hosoyama A."/>
            <person name="Uohara A."/>
            <person name="Ohji S."/>
            <person name="Ichikawa N."/>
        </authorList>
    </citation>
    <scope>NUCLEOTIDE SEQUENCE [LARGE SCALE GENOMIC DNA]</scope>
    <source>
        <strain evidence="17 18">NBRC 109434</strain>
    </source>
</reference>
<dbReference type="InterPro" id="IPR002575">
    <property type="entry name" value="Aminoglycoside_PTrfase"/>
</dbReference>
<evidence type="ECO:0000256" key="3">
    <source>
        <dbReference type="ARBA" id="ARBA00011245"/>
    </source>
</evidence>
<dbReference type="Proteomes" id="UP000321798">
    <property type="component" value="Unassembled WGS sequence"/>
</dbReference>
<evidence type="ECO:0000256" key="10">
    <source>
        <dbReference type="ARBA" id="ARBA00022840"/>
    </source>
</evidence>
<keyword evidence="10" id="KW-0067">ATP-binding</keyword>
<feature type="domain" description="Aminoglycoside phosphotransferase" evidence="15">
    <location>
        <begin position="241"/>
        <end position="367"/>
    </location>
</feature>
<evidence type="ECO:0000256" key="14">
    <source>
        <dbReference type="ARBA" id="ARBA00049067"/>
    </source>
</evidence>
<evidence type="ECO:0000313" key="18">
    <source>
        <dbReference type="Proteomes" id="UP000321798"/>
    </source>
</evidence>
<organism evidence="17 18">
    <name type="scientific">Cellulomonas soli</name>
    <dbReference type="NCBI Taxonomy" id="931535"/>
    <lineage>
        <taxon>Bacteria</taxon>
        <taxon>Bacillati</taxon>
        <taxon>Actinomycetota</taxon>
        <taxon>Actinomycetes</taxon>
        <taxon>Micrococcales</taxon>
        <taxon>Cellulomonadaceae</taxon>
        <taxon>Cellulomonas</taxon>
    </lineage>
</organism>
<comment type="caution">
    <text evidence="17">The sequence shown here is derived from an EMBL/GenBank/DDBJ whole genome shotgun (WGS) entry which is preliminary data.</text>
</comment>
<accession>A0A512PIK1</accession>
<name>A0A512PIK1_9CELL</name>
<evidence type="ECO:0000256" key="2">
    <source>
        <dbReference type="ARBA" id="ARBA00006219"/>
    </source>
</evidence>
<dbReference type="AlphaFoldDB" id="A0A512PIK1"/>
<keyword evidence="6" id="KW-0321">Glycogen metabolism</keyword>
<evidence type="ECO:0000259" key="15">
    <source>
        <dbReference type="Pfam" id="PF01636"/>
    </source>
</evidence>
<evidence type="ECO:0000256" key="7">
    <source>
        <dbReference type="ARBA" id="ARBA00022679"/>
    </source>
</evidence>
<dbReference type="Pfam" id="PF01636">
    <property type="entry name" value="APH"/>
    <property type="match status" value="1"/>
</dbReference>
<dbReference type="GO" id="GO:0005978">
    <property type="term" value="P:glycogen biosynthetic process"/>
    <property type="evidence" value="ECO:0007669"/>
    <property type="project" value="UniProtKB-UniPathway"/>
</dbReference>
<evidence type="ECO:0000256" key="5">
    <source>
        <dbReference type="ARBA" id="ARBA00013882"/>
    </source>
</evidence>
<evidence type="ECO:0000313" key="17">
    <source>
        <dbReference type="EMBL" id="GEP70962.1"/>
    </source>
</evidence>
<dbReference type="EC" id="2.7.1.175" evidence="4"/>
<comment type="subunit">
    <text evidence="3">Monomer.</text>
</comment>
<evidence type="ECO:0000256" key="9">
    <source>
        <dbReference type="ARBA" id="ARBA00022777"/>
    </source>
</evidence>
<keyword evidence="11" id="KW-0320">Glycogen biosynthesis</keyword>
<evidence type="ECO:0000256" key="1">
    <source>
        <dbReference type="ARBA" id="ARBA00004964"/>
    </source>
</evidence>
<dbReference type="SUPFAM" id="SSF56112">
    <property type="entry name" value="Protein kinase-like (PK-like)"/>
    <property type="match status" value="1"/>
</dbReference>
<proteinExistence type="inferred from homology"/>
<evidence type="ECO:0000256" key="4">
    <source>
        <dbReference type="ARBA" id="ARBA00011962"/>
    </source>
</evidence>
<keyword evidence="18" id="KW-1185">Reference proteome</keyword>
<dbReference type="EMBL" id="BKAL01000020">
    <property type="protein sequence ID" value="GEP70962.1"/>
    <property type="molecule type" value="Genomic_DNA"/>
</dbReference>
<keyword evidence="9" id="KW-0418">Kinase</keyword>
<dbReference type="RefSeq" id="WP_146954731.1">
    <property type="nucleotide sequence ID" value="NZ_BAABBJ010000006.1"/>
</dbReference>
<dbReference type="InterPro" id="IPR040999">
    <property type="entry name" value="Mak_N_cap"/>
</dbReference>
<comment type="pathway">
    <text evidence="1">Glycan biosynthesis; glycogen biosynthesis.</text>
</comment>
<dbReference type="GO" id="GO:0005524">
    <property type="term" value="F:ATP binding"/>
    <property type="evidence" value="ECO:0007669"/>
    <property type="project" value="UniProtKB-KW"/>
</dbReference>
<sequence>MIVVPPPGSLDEHLLPLLREWLPGRRWFPAKGVETATSLVGAVPLREPGQDGRHDSARILLVRVRAGSIDALLQVPVVLLRRGPGTETETPEAIGELTTADGTWRVLDGAAHPAFVRAWLAAADGPGGPGLDPSTARTVTGEQSNTSVVLRGPDPGSGAILKVLRALAPGENPDVDVPRHLVDVGWTSVPRPLAWLEGLWTDDGTGEPVRGYLGAMSAFVADAEDGFELACARAGRGASFVEEARQLGEVVAGMHAALVEAYGTDPEKVGARGPEVVARSLSQRYSWALSAVPSLAGYGPGVEQVVARVRDLPAAPPRQRVHGDLHLGQVLRAQGRWFVTDFEGEPLAPIEQRTRPDLAVRDVAGLLRSIDYAAAVGGLTGADAVGWSDAARSGLLAGYRAARGEVSPTADGGAVEETLLRALELDKTLYEVVYESRNRPTWTSIPLAGLDRLVGRPGDRRDDMP</sequence>
<gene>
    <name evidence="17" type="ORF">CSO01_36770</name>
</gene>
<feature type="domain" description="Maltokinase N-terminal cap" evidence="16">
    <location>
        <begin position="21"/>
        <end position="109"/>
    </location>
</feature>
<evidence type="ECO:0000256" key="12">
    <source>
        <dbReference type="ARBA" id="ARBA00023277"/>
    </source>
</evidence>
<keyword evidence="12" id="KW-0119">Carbohydrate metabolism</keyword>